<comment type="function">
    <text evidence="7">Probable substrate-specific adapter of an E3 ubiquitin-protein ligase complex which mediates the ubiquitination and subsequent proteasomal degradation of target proteins. May have a role in synapse differentiation and growth.</text>
</comment>
<protein>
    <recommendedName>
        <fullName evidence="2">Kelch-like protein diablo</fullName>
    </recommendedName>
</protein>
<dbReference type="GO" id="GO:0003779">
    <property type="term" value="F:actin binding"/>
    <property type="evidence" value="ECO:0007669"/>
    <property type="project" value="UniProtKB-KW"/>
</dbReference>
<dbReference type="PROSITE" id="PS50097">
    <property type="entry name" value="BTB"/>
    <property type="match status" value="1"/>
</dbReference>
<evidence type="ECO:0000256" key="6">
    <source>
        <dbReference type="ARBA" id="ARBA00023203"/>
    </source>
</evidence>
<keyword evidence="6" id="KW-0009">Actin-binding</keyword>
<dbReference type="GO" id="GO:0016567">
    <property type="term" value="P:protein ubiquitination"/>
    <property type="evidence" value="ECO:0007669"/>
    <property type="project" value="UniProtKB-UniPathway"/>
</dbReference>
<dbReference type="Proteomes" id="UP000515158">
    <property type="component" value="Unplaced"/>
</dbReference>
<dbReference type="PANTHER" id="PTHR24412">
    <property type="entry name" value="KELCH PROTEIN"/>
    <property type="match status" value="1"/>
</dbReference>
<dbReference type="KEGG" id="tpal:117650254"/>
<dbReference type="PIRSF" id="PIRSF037037">
    <property type="entry name" value="Kelch-like_protein_gigaxonin"/>
    <property type="match status" value="1"/>
</dbReference>
<dbReference type="Pfam" id="PF00651">
    <property type="entry name" value="BTB"/>
    <property type="match status" value="1"/>
</dbReference>
<dbReference type="SMART" id="SM00225">
    <property type="entry name" value="BTB"/>
    <property type="match status" value="1"/>
</dbReference>
<dbReference type="UniPathway" id="UPA00143"/>
<accession>A0A6P8ZWB6</accession>
<evidence type="ECO:0000256" key="4">
    <source>
        <dbReference type="ARBA" id="ARBA00022737"/>
    </source>
</evidence>
<dbReference type="SUPFAM" id="SSF50965">
    <property type="entry name" value="Galactose oxidase, central domain"/>
    <property type="match status" value="1"/>
</dbReference>
<keyword evidence="4" id="KW-0677">Repeat</keyword>
<dbReference type="Pfam" id="PF01344">
    <property type="entry name" value="Kelch_1"/>
    <property type="match status" value="1"/>
</dbReference>
<name>A0A6P8ZWB6_THRPL</name>
<evidence type="ECO:0000313" key="10">
    <source>
        <dbReference type="RefSeq" id="XP_034249410.1"/>
    </source>
</evidence>
<dbReference type="InterPro" id="IPR017096">
    <property type="entry name" value="BTB-kelch_protein"/>
</dbReference>
<evidence type="ECO:0000259" key="8">
    <source>
        <dbReference type="PROSITE" id="PS50097"/>
    </source>
</evidence>
<evidence type="ECO:0000256" key="3">
    <source>
        <dbReference type="ARBA" id="ARBA00022441"/>
    </source>
</evidence>
<keyword evidence="5" id="KW-0833">Ubl conjugation pathway</keyword>
<dbReference type="InterPro" id="IPR011043">
    <property type="entry name" value="Gal_Oxase/kelch_b-propeller"/>
</dbReference>
<reference evidence="10" key="1">
    <citation type="submission" date="2025-08" db="UniProtKB">
        <authorList>
            <consortium name="RefSeq"/>
        </authorList>
    </citation>
    <scope>IDENTIFICATION</scope>
    <source>
        <tissue evidence="10">Total insect</tissue>
    </source>
</reference>
<dbReference type="RefSeq" id="XP_034249410.1">
    <property type="nucleotide sequence ID" value="XM_034393519.1"/>
</dbReference>
<evidence type="ECO:0000256" key="2">
    <source>
        <dbReference type="ARBA" id="ARBA00013699"/>
    </source>
</evidence>
<evidence type="ECO:0000256" key="1">
    <source>
        <dbReference type="ARBA" id="ARBA00004906"/>
    </source>
</evidence>
<keyword evidence="9" id="KW-1185">Reference proteome</keyword>
<comment type="pathway">
    <text evidence="1">Protein modification; protein ubiquitination.</text>
</comment>
<dbReference type="OrthoDB" id="45365at2759"/>
<dbReference type="InterPro" id="IPR015915">
    <property type="entry name" value="Kelch-typ_b-propeller"/>
</dbReference>
<dbReference type="InParanoid" id="A0A6P8ZWB6"/>
<evidence type="ECO:0000313" key="9">
    <source>
        <dbReference type="Proteomes" id="UP000515158"/>
    </source>
</evidence>
<dbReference type="SMART" id="SM00875">
    <property type="entry name" value="BACK"/>
    <property type="match status" value="1"/>
</dbReference>
<dbReference type="InterPro" id="IPR000210">
    <property type="entry name" value="BTB/POZ_dom"/>
</dbReference>
<dbReference type="GeneID" id="117650254"/>
<sequence>MEDSETTNLNYADSLLPTCLLQSLCQLWRSATFCDVVLVAEGREIAAHKVVLAAASSYFRTMFTCQLREASESRIEMHEISFHLLEEIVNFFYTTELKVTDDNIYELMSVADILQLSSVAKACASFLMSSLSPSNCLSVLTAATFHCGYYDLINDAVRFARKNLASVAKGEEFLSAPADVLLQVFQGQVLNIPDEGFLLKIIVAWVKHDPTNRLKDLDRLSSAVHLLQVPMETLVITKQESIVENANLQHQIKHTINTILEERYDTDVRAKWATGYKENSRRMLRFCDDQEVLLALGGESCGMALGSVECITLGYDNWKCEIPTAMKTAGGACEDTKVIPPMQTPRSFFGVCCSDDKIYVAGGSTPSSAIKTVEVFNFTKNQWTYLPPLREALSGIRMALWNGQLVLTGGQYADLAENSFSYLDEKSASWKDYTPMSTNRSFHGLINVSGVLYAMGGKIEDNTVLRSMERYDYNEKKWFSLAPMHEQRYDFGCVAVGNFIYVVGGIGGDQNHWLRSVERYDTLTNQWFIMAPMPYARASFGISVVDGRIYCVGGYNGVNFTNTVEKFNPRTNRWHCVQAMLNRRYGVGAATLRVPVISREET</sequence>
<proteinExistence type="predicted"/>
<evidence type="ECO:0000256" key="5">
    <source>
        <dbReference type="ARBA" id="ARBA00022786"/>
    </source>
</evidence>
<dbReference type="PANTHER" id="PTHR24412:SF489">
    <property type="entry name" value="RING FINGER DOMAIN AND KELCH REPEAT-CONTAINING PROTEIN DDB_G0271372"/>
    <property type="match status" value="1"/>
</dbReference>
<dbReference type="InterPro" id="IPR006652">
    <property type="entry name" value="Kelch_1"/>
</dbReference>
<dbReference type="SUPFAM" id="SSF54695">
    <property type="entry name" value="POZ domain"/>
    <property type="match status" value="1"/>
</dbReference>
<evidence type="ECO:0000256" key="7">
    <source>
        <dbReference type="ARBA" id="ARBA00043912"/>
    </source>
</evidence>
<dbReference type="InterPro" id="IPR011705">
    <property type="entry name" value="BACK"/>
</dbReference>
<dbReference type="InterPro" id="IPR011333">
    <property type="entry name" value="SKP1/BTB/POZ_sf"/>
</dbReference>
<dbReference type="SMART" id="SM00612">
    <property type="entry name" value="Kelch"/>
    <property type="match status" value="5"/>
</dbReference>
<dbReference type="Pfam" id="PF07707">
    <property type="entry name" value="BACK"/>
    <property type="match status" value="1"/>
</dbReference>
<dbReference type="Pfam" id="PF24681">
    <property type="entry name" value="Kelch_KLHDC2_KLHL20_DRC7"/>
    <property type="match status" value="1"/>
</dbReference>
<gene>
    <name evidence="10" type="primary">LOC117650254</name>
</gene>
<dbReference type="Gene3D" id="3.30.710.10">
    <property type="entry name" value="Potassium Channel Kv1.1, Chain A"/>
    <property type="match status" value="1"/>
</dbReference>
<keyword evidence="3" id="KW-0880">Kelch repeat</keyword>
<organism evidence="10">
    <name type="scientific">Thrips palmi</name>
    <name type="common">Melon thrips</name>
    <dbReference type="NCBI Taxonomy" id="161013"/>
    <lineage>
        <taxon>Eukaryota</taxon>
        <taxon>Metazoa</taxon>
        <taxon>Ecdysozoa</taxon>
        <taxon>Arthropoda</taxon>
        <taxon>Hexapoda</taxon>
        <taxon>Insecta</taxon>
        <taxon>Pterygota</taxon>
        <taxon>Neoptera</taxon>
        <taxon>Paraneoptera</taxon>
        <taxon>Thysanoptera</taxon>
        <taxon>Terebrantia</taxon>
        <taxon>Thripoidea</taxon>
        <taxon>Thripidae</taxon>
        <taxon>Thrips</taxon>
    </lineage>
</organism>
<feature type="domain" description="BTB" evidence="8">
    <location>
        <begin position="34"/>
        <end position="101"/>
    </location>
</feature>
<dbReference type="Gene3D" id="2.120.10.80">
    <property type="entry name" value="Kelch-type beta propeller"/>
    <property type="match status" value="2"/>
</dbReference>
<dbReference type="AlphaFoldDB" id="A0A6P8ZWB6"/>
<dbReference type="Gene3D" id="1.25.40.420">
    <property type="match status" value="1"/>
</dbReference>